<dbReference type="EMBL" id="VSSQ01032272">
    <property type="protein sequence ID" value="MPM83487.1"/>
    <property type="molecule type" value="Genomic_DNA"/>
</dbReference>
<dbReference type="AlphaFoldDB" id="A0A645D2U8"/>
<evidence type="ECO:0000313" key="1">
    <source>
        <dbReference type="EMBL" id="MPM83487.1"/>
    </source>
</evidence>
<accession>A0A645D2U8</accession>
<organism evidence="1">
    <name type="scientific">bioreactor metagenome</name>
    <dbReference type="NCBI Taxonomy" id="1076179"/>
    <lineage>
        <taxon>unclassified sequences</taxon>
        <taxon>metagenomes</taxon>
        <taxon>ecological metagenomes</taxon>
    </lineage>
</organism>
<sequence length="72" mass="7392">MAVGGAQVVAFGAPVVGQLDLGLAGVAAFKAQESQRVFVLGVLGGAQQRHAEDVGVEINRALEIANAQHRVE</sequence>
<name>A0A645D2U8_9ZZZZ</name>
<proteinExistence type="predicted"/>
<comment type="caution">
    <text evidence="1">The sequence shown here is derived from an EMBL/GenBank/DDBJ whole genome shotgun (WGS) entry which is preliminary data.</text>
</comment>
<reference evidence="1" key="1">
    <citation type="submission" date="2019-08" db="EMBL/GenBank/DDBJ databases">
        <authorList>
            <person name="Kucharzyk K."/>
            <person name="Murdoch R.W."/>
            <person name="Higgins S."/>
            <person name="Loffler F."/>
        </authorList>
    </citation>
    <scope>NUCLEOTIDE SEQUENCE</scope>
</reference>
<protein>
    <submittedName>
        <fullName evidence="1">Uncharacterized protein</fullName>
    </submittedName>
</protein>
<gene>
    <name evidence="1" type="ORF">SDC9_130551</name>
</gene>